<proteinExistence type="predicted"/>
<feature type="domain" description="Periplasmic copper-binding protein NosD beta helix" evidence="1">
    <location>
        <begin position="194"/>
        <end position="327"/>
    </location>
</feature>
<dbReference type="RefSeq" id="WP_212698128.1">
    <property type="nucleotide sequence ID" value="NZ_CP058649.1"/>
</dbReference>
<dbReference type="KEGG" id="vpy:HZI73_10145"/>
<dbReference type="InterPro" id="IPR012334">
    <property type="entry name" value="Pectin_lyas_fold"/>
</dbReference>
<dbReference type="SMART" id="SM00710">
    <property type="entry name" value="PbH1"/>
    <property type="match status" value="5"/>
</dbReference>
<evidence type="ECO:0000259" key="1">
    <source>
        <dbReference type="Pfam" id="PF05048"/>
    </source>
</evidence>
<name>A0A8J8MJK6_9FIRM</name>
<dbReference type="InterPro" id="IPR006626">
    <property type="entry name" value="PbH1"/>
</dbReference>
<gene>
    <name evidence="2" type="ORF">HZI73_10145</name>
</gene>
<organism evidence="2 3">
    <name type="scientific">Vallitalea pronyensis</name>
    <dbReference type="NCBI Taxonomy" id="1348613"/>
    <lineage>
        <taxon>Bacteria</taxon>
        <taxon>Bacillati</taxon>
        <taxon>Bacillota</taxon>
        <taxon>Clostridia</taxon>
        <taxon>Lachnospirales</taxon>
        <taxon>Vallitaleaceae</taxon>
        <taxon>Vallitalea</taxon>
    </lineage>
</organism>
<dbReference type="AlphaFoldDB" id="A0A8J8MJK6"/>
<dbReference type="Gene3D" id="2.160.20.10">
    <property type="entry name" value="Single-stranded right-handed beta-helix, Pectin lyase-like"/>
    <property type="match status" value="1"/>
</dbReference>
<dbReference type="Proteomes" id="UP000683246">
    <property type="component" value="Chromosome"/>
</dbReference>
<keyword evidence="3" id="KW-1185">Reference proteome</keyword>
<dbReference type="InterPro" id="IPR011050">
    <property type="entry name" value="Pectin_lyase_fold/virulence"/>
</dbReference>
<evidence type="ECO:0000313" key="3">
    <source>
        <dbReference type="Proteomes" id="UP000683246"/>
    </source>
</evidence>
<dbReference type="InterPro" id="IPR007742">
    <property type="entry name" value="NosD_dom"/>
</dbReference>
<dbReference type="EMBL" id="CP058649">
    <property type="protein sequence ID" value="QUI22636.1"/>
    <property type="molecule type" value="Genomic_DNA"/>
</dbReference>
<evidence type="ECO:0000313" key="2">
    <source>
        <dbReference type="EMBL" id="QUI22636.1"/>
    </source>
</evidence>
<reference evidence="2" key="1">
    <citation type="submission" date="2020-07" db="EMBL/GenBank/DDBJ databases">
        <title>Vallitalea pronyensis genome.</title>
        <authorList>
            <person name="Postec A."/>
        </authorList>
    </citation>
    <scope>NUCLEOTIDE SEQUENCE</scope>
    <source>
        <strain evidence="2">FatNI3</strain>
    </source>
</reference>
<accession>A0A8J8MJK6</accession>
<dbReference type="Pfam" id="PF05048">
    <property type="entry name" value="NosD"/>
    <property type="match status" value="1"/>
</dbReference>
<dbReference type="SUPFAM" id="SSF51126">
    <property type="entry name" value="Pectin lyase-like"/>
    <property type="match status" value="1"/>
</dbReference>
<sequence length="338" mass="37627">MSTYYVSRAGLSIGEALDTCQPGDHILITDRYFDTEKDIVICKDHITLAGKTISTLVGIRAIGIRITGNQVTLKNLELKGFDDTGILIEGDKAIIEHCYICHNGGCGMLITGHESIIQHNSIYLNNTIRSSGFKIIKGTGICLEGKDHKINHNLCMFHYDYGIYSHYPLNQTRIAHNSIKCLNQHDWEYKKNCDIAIMDPRSSHNDIKANNLYSYTGVILAGPHNIIHQNRFAENKIGCMLAGSHNQVNHNVIMKADKVGIDVQKGMNHIIKNVISKSVESGIKIASDHNRIASNLLTGNTQAIHNEGHENVLENNAFYNNEQDVIIPHEDMQEGGSE</sequence>
<protein>
    <recommendedName>
        <fullName evidence="1">Periplasmic copper-binding protein NosD beta helix domain-containing protein</fullName>
    </recommendedName>
</protein>